<dbReference type="PANTHER" id="PTHR13405">
    <property type="entry name" value="NUCLEAR PORE COMPLEX PROTEIN NUP133"/>
    <property type="match status" value="1"/>
</dbReference>
<evidence type="ECO:0000256" key="2">
    <source>
        <dbReference type="ARBA" id="ARBA00005569"/>
    </source>
</evidence>
<dbReference type="GO" id="GO:0000972">
    <property type="term" value="P:transcription-dependent tethering of RNA polymerase II gene DNA at nuclear periphery"/>
    <property type="evidence" value="ECO:0007669"/>
    <property type="project" value="TreeGrafter"/>
</dbReference>
<evidence type="ECO:0000313" key="6">
    <source>
        <dbReference type="Proteomes" id="UP000285060"/>
    </source>
</evidence>
<accession>A0A418AWS3</accession>
<dbReference type="InterPro" id="IPR015943">
    <property type="entry name" value="WD40/YVTN_repeat-like_dom_sf"/>
</dbReference>
<evidence type="ECO:0000313" key="5">
    <source>
        <dbReference type="EMBL" id="RHY30001.1"/>
    </source>
</evidence>
<evidence type="ECO:0000256" key="1">
    <source>
        <dbReference type="ARBA" id="ARBA00004123"/>
    </source>
</evidence>
<organism evidence="5 6">
    <name type="scientific">Aphanomyces invadans</name>
    <dbReference type="NCBI Taxonomy" id="157072"/>
    <lineage>
        <taxon>Eukaryota</taxon>
        <taxon>Sar</taxon>
        <taxon>Stramenopiles</taxon>
        <taxon>Oomycota</taxon>
        <taxon>Saprolegniomycetes</taxon>
        <taxon>Saprolegniales</taxon>
        <taxon>Verrucalvaceae</taxon>
        <taxon>Aphanomyces</taxon>
    </lineage>
</organism>
<dbReference type="Gene3D" id="1.20.58.1380">
    <property type="match status" value="1"/>
</dbReference>
<name>A0A418AWS3_9STRA</name>
<dbReference type="GO" id="GO:0031080">
    <property type="term" value="C:nuclear pore outer ring"/>
    <property type="evidence" value="ECO:0007669"/>
    <property type="project" value="TreeGrafter"/>
</dbReference>
<comment type="subcellular location">
    <subcellularLocation>
        <location evidence="1">Nucleus</location>
    </subcellularLocation>
</comment>
<reference evidence="5 6" key="1">
    <citation type="submission" date="2018-08" db="EMBL/GenBank/DDBJ databases">
        <title>Aphanomyces genome sequencing and annotation.</title>
        <authorList>
            <person name="Minardi D."/>
            <person name="Oidtmann B."/>
            <person name="Van Der Giezen M."/>
            <person name="Studholme D.J."/>
        </authorList>
    </citation>
    <scope>NUCLEOTIDE SEQUENCE [LARGE SCALE GENOMIC DNA]</scope>
    <source>
        <strain evidence="5 6">NJM0002</strain>
    </source>
</reference>
<protein>
    <submittedName>
        <fullName evidence="5">Uncharacterized protein</fullName>
    </submittedName>
</protein>
<evidence type="ECO:0000256" key="3">
    <source>
        <dbReference type="ARBA" id="ARBA00022448"/>
    </source>
</evidence>
<comment type="similarity">
    <text evidence="2">Belongs to the nucleoporin Nup133 family.</text>
</comment>
<evidence type="ECO:0000256" key="4">
    <source>
        <dbReference type="ARBA" id="ARBA00023242"/>
    </source>
</evidence>
<proteinExistence type="inferred from homology"/>
<dbReference type="GO" id="GO:0017056">
    <property type="term" value="F:structural constituent of nuclear pore"/>
    <property type="evidence" value="ECO:0007669"/>
    <property type="project" value="InterPro"/>
</dbReference>
<dbReference type="PANTHER" id="PTHR13405:SF11">
    <property type="entry name" value="NUCLEAR PORE COMPLEX PROTEIN NUP133"/>
    <property type="match status" value="1"/>
</dbReference>
<keyword evidence="6" id="KW-1185">Reference proteome</keyword>
<dbReference type="GO" id="GO:0016973">
    <property type="term" value="P:poly(A)+ mRNA export from nucleus"/>
    <property type="evidence" value="ECO:0007669"/>
    <property type="project" value="TreeGrafter"/>
</dbReference>
<dbReference type="InterPro" id="IPR037624">
    <property type="entry name" value="Nup133-like"/>
</dbReference>
<dbReference type="AlphaFoldDB" id="A0A418AWS3"/>
<keyword evidence="4" id="KW-0539">Nucleus</keyword>
<dbReference type="EMBL" id="QUSY01000367">
    <property type="protein sequence ID" value="RHY30001.1"/>
    <property type="molecule type" value="Genomic_DNA"/>
</dbReference>
<dbReference type="VEuPathDB" id="FungiDB:H310_11328"/>
<keyword evidence="3" id="KW-0813">Transport</keyword>
<comment type="caution">
    <text evidence="5">The sequence shown here is derived from an EMBL/GenBank/DDBJ whole genome shotgun (WGS) entry which is preliminary data.</text>
</comment>
<dbReference type="SUPFAM" id="SSF117289">
    <property type="entry name" value="Nucleoporin domain"/>
    <property type="match status" value="1"/>
</dbReference>
<dbReference type="GO" id="GO:0006606">
    <property type="term" value="P:protein import into nucleus"/>
    <property type="evidence" value="ECO:0007669"/>
    <property type="project" value="TreeGrafter"/>
</dbReference>
<gene>
    <name evidence="5" type="ORF">DYB32_004699</name>
</gene>
<dbReference type="Gene3D" id="2.130.10.10">
    <property type="entry name" value="YVTN repeat-like/Quinoprotein amine dehydrogenase"/>
    <property type="match status" value="1"/>
</dbReference>
<dbReference type="Proteomes" id="UP000285060">
    <property type="component" value="Unassembled WGS sequence"/>
</dbReference>
<sequence length="866" mass="95889">MTPLADRADPHVVLAATSYHNASKICALLISRNGRICFWDDISSSRHHGGSSVPVVTRLSMDDSAESVVSASSQFPVIAATTSQTLWEIKLDDDDRSSLRVSKLRSRRQGLWSHVTRFLTSSTPSPVLLTKSIPTSSELFVLHVDSTLTRCVVASSASHEALWSFQLCGFLMDYFAQHEDGILVYAQCLALPFATSTHFSLVVGFQTGTTVLLYLFEFLATMADLPQYRRSLRVGTVPSLDQIQSVPVNDQSLYLVTPTTLFAVSVPAFPDMPLHVHAISLPHPIASGVGVLHQSLLYLHTQHQPPSVRQIRSFEWTLTPTDSILPDPKRYKVTDKHFASTTLDLHQHRSLAEWKAVLVDRFQQFDISTVSFHVDLSASALPGGLSQAVVELAHEIIDAKPATGLHWGKDQAGSVYAPQLVKYQLQEKSTRYRHFLRFLTSTGLLAMVQSNARHQLVELNEKLVAATAALVYAEDHDQVDQKLLRAMHAVLVNHRGYTTDQMDATGFSVLDLFYGDVSHVHQLAMEWLPDTNKSASNQPNVIVAMLQAVEAWRRDQDVLAVDESVGEMDLWTAQPAIRTACRRMLQAGDRTRALLMLVPNMVPYMDAEEKSAWAKFVLVPLVASALTPTQDSDTFQELVVDLVYSFEFLEGIAVLSPERRLHEFIEGARPDIATFFFQWYSPSRRRMLSVMFLMLAFLQSQRGSNLAQYAWMVAVQLDKFDDVASCAYADATASSDISLQKTMLSIGKLAALATQTPSTATTTPLHTFDRAVRAHSSCLLASGLFLLCGVHACHIVTLYSSCTSETEVEHAMRTTVVYLAGNHHPSTKLTPDLIDVLVKDPTLTGISIKARPLLVKTLALVDRTPP</sequence>